<dbReference type="Proteomes" id="UP000308430">
    <property type="component" value="Unassembled WGS sequence"/>
</dbReference>
<dbReference type="InterPro" id="IPR036942">
    <property type="entry name" value="Beta-barrel_TonB_sf"/>
</dbReference>
<dbReference type="Pfam" id="PF00593">
    <property type="entry name" value="TonB_dep_Rec_b-barrel"/>
    <property type="match status" value="1"/>
</dbReference>
<keyword evidence="7 12" id="KW-0798">TonB box</keyword>
<keyword evidence="3 11" id="KW-0813">Transport</keyword>
<feature type="domain" description="TonB-dependent receptor plug" evidence="14">
    <location>
        <begin position="80"/>
        <end position="185"/>
    </location>
</feature>
<dbReference type="SUPFAM" id="SSF56935">
    <property type="entry name" value="Porins"/>
    <property type="match status" value="1"/>
</dbReference>
<evidence type="ECO:0000256" key="1">
    <source>
        <dbReference type="ARBA" id="ARBA00004571"/>
    </source>
</evidence>
<dbReference type="Pfam" id="PF07715">
    <property type="entry name" value="Plug"/>
    <property type="match status" value="1"/>
</dbReference>
<dbReference type="GO" id="GO:0044718">
    <property type="term" value="P:siderophore transmembrane transport"/>
    <property type="evidence" value="ECO:0007669"/>
    <property type="project" value="TreeGrafter"/>
</dbReference>
<evidence type="ECO:0000256" key="6">
    <source>
        <dbReference type="ARBA" id="ARBA00022729"/>
    </source>
</evidence>
<keyword evidence="5 11" id="KW-0812">Transmembrane</keyword>
<dbReference type="PANTHER" id="PTHR30069">
    <property type="entry name" value="TONB-DEPENDENT OUTER MEMBRANE RECEPTOR"/>
    <property type="match status" value="1"/>
</dbReference>
<keyword evidence="8 11" id="KW-0472">Membrane</keyword>
<organism evidence="15 16">
    <name type="scientific">Pseudothauera nasutitermitis</name>
    <dbReference type="NCBI Taxonomy" id="2565930"/>
    <lineage>
        <taxon>Bacteria</taxon>
        <taxon>Pseudomonadati</taxon>
        <taxon>Pseudomonadota</taxon>
        <taxon>Betaproteobacteria</taxon>
        <taxon>Rhodocyclales</taxon>
        <taxon>Zoogloeaceae</taxon>
        <taxon>Pseudothauera</taxon>
    </lineage>
</organism>
<dbReference type="CDD" id="cd01347">
    <property type="entry name" value="ligand_gated_channel"/>
    <property type="match status" value="1"/>
</dbReference>
<dbReference type="OrthoDB" id="183532at2"/>
<keyword evidence="16" id="KW-1185">Reference proteome</keyword>
<dbReference type="Gene3D" id="2.40.170.20">
    <property type="entry name" value="TonB-dependent receptor, beta-barrel domain"/>
    <property type="match status" value="1"/>
</dbReference>
<evidence type="ECO:0000256" key="7">
    <source>
        <dbReference type="ARBA" id="ARBA00023077"/>
    </source>
</evidence>
<comment type="similarity">
    <text evidence="2 11 12">Belongs to the TonB-dependent receptor family.</text>
</comment>
<proteinExistence type="inferred from homology"/>
<protein>
    <submittedName>
        <fullName evidence="15">TonB-dependent receptor</fullName>
    </submittedName>
</protein>
<comment type="caution">
    <text evidence="15">The sequence shown here is derived from an EMBL/GenBank/DDBJ whole genome shotgun (WGS) entry which is preliminary data.</text>
</comment>
<keyword evidence="4 11" id="KW-1134">Transmembrane beta strand</keyword>
<evidence type="ECO:0000256" key="12">
    <source>
        <dbReference type="RuleBase" id="RU003357"/>
    </source>
</evidence>
<dbReference type="InterPro" id="IPR039426">
    <property type="entry name" value="TonB-dep_rcpt-like"/>
</dbReference>
<evidence type="ECO:0000256" key="9">
    <source>
        <dbReference type="ARBA" id="ARBA00023170"/>
    </source>
</evidence>
<feature type="domain" description="TonB-dependent receptor-like beta-barrel" evidence="13">
    <location>
        <begin position="251"/>
        <end position="721"/>
    </location>
</feature>
<dbReference type="PANTHER" id="PTHR30069:SF29">
    <property type="entry name" value="HEMOGLOBIN AND HEMOGLOBIN-HAPTOGLOBIN-BINDING PROTEIN 1-RELATED"/>
    <property type="match status" value="1"/>
</dbReference>
<keyword evidence="6" id="KW-0732">Signal</keyword>
<dbReference type="EMBL" id="SSOC01000005">
    <property type="protein sequence ID" value="THF63956.1"/>
    <property type="molecule type" value="Genomic_DNA"/>
</dbReference>
<evidence type="ECO:0000256" key="8">
    <source>
        <dbReference type="ARBA" id="ARBA00023136"/>
    </source>
</evidence>
<evidence type="ECO:0000256" key="5">
    <source>
        <dbReference type="ARBA" id="ARBA00022692"/>
    </source>
</evidence>
<evidence type="ECO:0000259" key="13">
    <source>
        <dbReference type="Pfam" id="PF00593"/>
    </source>
</evidence>
<dbReference type="PROSITE" id="PS52016">
    <property type="entry name" value="TONB_DEPENDENT_REC_3"/>
    <property type="match status" value="1"/>
</dbReference>
<evidence type="ECO:0000256" key="11">
    <source>
        <dbReference type="PROSITE-ProRule" id="PRU01360"/>
    </source>
</evidence>
<dbReference type="Gene3D" id="2.170.130.10">
    <property type="entry name" value="TonB-dependent receptor, plug domain"/>
    <property type="match status" value="1"/>
</dbReference>
<dbReference type="GO" id="GO:0015344">
    <property type="term" value="F:siderophore uptake transmembrane transporter activity"/>
    <property type="evidence" value="ECO:0007669"/>
    <property type="project" value="TreeGrafter"/>
</dbReference>
<dbReference type="InterPro" id="IPR012910">
    <property type="entry name" value="Plug_dom"/>
</dbReference>
<evidence type="ECO:0000313" key="16">
    <source>
        <dbReference type="Proteomes" id="UP000308430"/>
    </source>
</evidence>
<name>A0A4S4AVD8_9RHOO</name>
<dbReference type="GO" id="GO:0009279">
    <property type="term" value="C:cell outer membrane"/>
    <property type="evidence" value="ECO:0007669"/>
    <property type="project" value="UniProtKB-SubCell"/>
</dbReference>
<keyword evidence="10 11" id="KW-0998">Cell outer membrane</keyword>
<evidence type="ECO:0000256" key="4">
    <source>
        <dbReference type="ARBA" id="ARBA00022452"/>
    </source>
</evidence>
<comment type="subcellular location">
    <subcellularLocation>
        <location evidence="1 11">Cell outer membrane</location>
        <topology evidence="1 11">Multi-pass membrane protein</topology>
    </subcellularLocation>
</comment>
<dbReference type="InterPro" id="IPR037066">
    <property type="entry name" value="Plug_dom_sf"/>
</dbReference>
<dbReference type="AlphaFoldDB" id="A0A4S4AVD8"/>
<evidence type="ECO:0000256" key="2">
    <source>
        <dbReference type="ARBA" id="ARBA00009810"/>
    </source>
</evidence>
<dbReference type="InterPro" id="IPR000531">
    <property type="entry name" value="Beta-barrel_TonB"/>
</dbReference>
<evidence type="ECO:0000313" key="15">
    <source>
        <dbReference type="EMBL" id="THF63956.1"/>
    </source>
</evidence>
<evidence type="ECO:0000256" key="3">
    <source>
        <dbReference type="ARBA" id="ARBA00022448"/>
    </source>
</evidence>
<accession>A0A4S4AVD8</accession>
<reference evidence="15 16" key="1">
    <citation type="submission" date="2019-04" db="EMBL/GenBank/DDBJ databases">
        <title>Azoarcus nasutitermitis sp. nov. isolated from termite nest.</title>
        <authorList>
            <person name="Lin S.-Y."/>
            <person name="Hameed A."/>
            <person name="Hsu Y.-H."/>
            <person name="Young C.-C."/>
        </authorList>
    </citation>
    <scope>NUCLEOTIDE SEQUENCE [LARGE SCALE GENOMIC DNA]</scope>
    <source>
        <strain evidence="15 16">CC-YHH838</strain>
    </source>
</reference>
<evidence type="ECO:0000256" key="10">
    <source>
        <dbReference type="ARBA" id="ARBA00023237"/>
    </source>
</evidence>
<gene>
    <name evidence="15" type="ORF">E6C76_15400</name>
</gene>
<keyword evidence="9 15" id="KW-0675">Receptor</keyword>
<evidence type="ECO:0000259" key="14">
    <source>
        <dbReference type="Pfam" id="PF07715"/>
    </source>
</evidence>
<sequence>MLTRRPLATAAPRPCAAQGATPSRRAFQSVKEEYVMHCLRPVMASLLLLPAVSLAETDSPRVLPEVVVNPAGFTEQERVTATSAFTIAEETIKRSSAQNLSELLIEQGLPVEATPTDHGENTTLIRGFHTEHLMTEANGKVLILIDGRRSGVANTRQISLYNVERVEVLRGPEMFKYSMGSSGGIINVVTKRGGPEYFSGSARIGFGSHDAYRAGVDLHGRAGQFDYTFGYEHGTVRRDYKDGRGNKVHNTRTDATERLNFNLGYTFNERHRIGIDGYHYNVDKAHRPSYVDEEGEIRNNSYTDRKTQLIHLNYEGANADGSLSWKASLGQGKDLYETYEAASRYPKGQEVDTDRAQGSLTYASTLFDLTGGLDYIKYEVENSSTARGNFLRPGGLDPQWAGVGYPMHPTSTTTLWGAYLIGTLKLRDGTLNLSGGLRYERASAKDLSVGDEHYDRVPYFTSRGITSRDQLPTRRNFEHVSPTVGVSWLPVDGLKLRANYTQGWRAPSGRQLFASSFYEDYGAPGDPRLKPEFTDAYEIGFDLARTDWRLSGTYFYYEIKDNVYIYPGVRPDGGTPQGRVVMNVDRRIQEGVEIQVSADVAGLLGYRSVELRPYLNLTHMLRKKEVIDEGGPGLLGKWWPIARMPDTTASYGIRFSHPASKFSGNLNFNFYGKQYGGRANVGDGPLVGFGNFTVANLSLRKRLWEAGERSSVDLKVDINNLFDETYSYLGRIPQDAYAYPGRNFHATLIYNF</sequence>